<gene>
    <name evidence="9" type="ORF">GOBAR_AA11219</name>
</gene>
<evidence type="ECO:0000256" key="1">
    <source>
        <dbReference type="ARBA" id="ARBA00007374"/>
    </source>
</evidence>
<dbReference type="GO" id="GO:0005634">
    <property type="term" value="C:nucleus"/>
    <property type="evidence" value="ECO:0007669"/>
    <property type="project" value="TreeGrafter"/>
</dbReference>
<dbReference type="GO" id="GO:0032958">
    <property type="term" value="P:inositol phosphate biosynthetic process"/>
    <property type="evidence" value="ECO:0007669"/>
    <property type="project" value="InterPro"/>
</dbReference>
<dbReference type="GO" id="GO:0005524">
    <property type="term" value="F:ATP binding"/>
    <property type="evidence" value="ECO:0007669"/>
    <property type="project" value="UniProtKB-KW"/>
</dbReference>
<dbReference type="GO" id="GO:0005737">
    <property type="term" value="C:cytoplasm"/>
    <property type="evidence" value="ECO:0007669"/>
    <property type="project" value="TreeGrafter"/>
</dbReference>
<evidence type="ECO:0000256" key="5">
    <source>
        <dbReference type="ARBA" id="ARBA00022840"/>
    </source>
</evidence>
<evidence type="ECO:0000313" key="9">
    <source>
        <dbReference type="EMBL" id="PPS09435.1"/>
    </source>
</evidence>
<name>A0A2P5Y1H0_GOSBA</name>
<keyword evidence="5 8" id="KW-0067">ATP-binding</keyword>
<dbReference type="InterPro" id="IPR005522">
    <property type="entry name" value="IPK"/>
</dbReference>
<dbReference type="EC" id="2.7.1.140" evidence="8"/>
<evidence type="ECO:0000256" key="3">
    <source>
        <dbReference type="ARBA" id="ARBA00022741"/>
    </source>
</evidence>
<reference evidence="9 10" key="1">
    <citation type="submission" date="2015-01" db="EMBL/GenBank/DDBJ databases">
        <title>Genome of allotetraploid Gossypium barbadense reveals genomic plasticity and fiber elongation in cotton evolution.</title>
        <authorList>
            <person name="Chen X."/>
            <person name="Liu X."/>
            <person name="Zhao B."/>
            <person name="Zheng H."/>
            <person name="Hu Y."/>
            <person name="Lu G."/>
            <person name="Yang C."/>
            <person name="Chen J."/>
            <person name="Shan C."/>
            <person name="Zhang L."/>
            <person name="Zhou Y."/>
            <person name="Wang L."/>
            <person name="Guo W."/>
            <person name="Bai Y."/>
            <person name="Ruan J."/>
            <person name="Shangguan X."/>
            <person name="Mao Y."/>
            <person name="Jiang J."/>
            <person name="Zhu Y."/>
            <person name="Lei J."/>
            <person name="Kang H."/>
            <person name="Chen S."/>
            <person name="He X."/>
            <person name="Wang R."/>
            <person name="Wang Y."/>
            <person name="Chen J."/>
            <person name="Wang L."/>
            <person name="Yu S."/>
            <person name="Wang B."/>
            <person name="Wei J."/>
            <person name="Song S."/>
            <person name="Lu X."/>
            <person name="Gao Z."/>
            <person name="Gu W."/>
            <person name="Deng X."/>
            <person name="Ma D."/>
            <person name="Wang S."/>
            <person name="Liang W."/>
            <person name="Fang L."/>
            <person name="Cai C."/>
            <person name="Zhu X."/>
            <person name="Zhou B."/>
            <person name="Zhang Y."/>
            <person name="Chen Z."/>
            <person name="Xu S."/>
            <person name="Zhu R."/>
            <person name="Wang S."/>
            <person name="Zhang T."/>
            <person name="Zhao G."/>
        </authorList>
    </citation>
    <scope>NUCLEOTIDE SEQUENCE [LARGE SCALE GENOMIC DNA]</scope>
    <source>
        <strain evidence="10">cv. Xinhai21</strain>
        <tissue evidence="9">Leaf</tissue>
    </source>
</reference>
<dbReference type="AlphaFoldDB" id="A0A2P5Y1H0"/>
<dbReference type="OrthoDB" id="5958943at2759"/>
<evidence type="ECO:0000256" key="2">
    <source>
        <dbReference type="ARBA" id="ARBA00022679"/>
    </source>
</evidence>
<evidence type="ECO:0000313" key="10">
    <source>
        <dbReference type="Proteomes" id="UP000239757"/>
    </source>
</evidence>
<comment type="similarity">
    <text evidence="1 8">Belongs to the inositol phosphokinase (IPK) family.</text>
</comment>
<dbReference type="GO" id="GO:0047326">
    <property type="term" value="F:inositol-1,3,4,6-tetrakisphosphate 5-kinase activity"/>
    <property type="evidence" value="ECO:0007669"/>
    <property type="project" value="RHEA"/>
</dbReference>
<dbReference type="Proteomes" id="UP000239757">
    <property type="component" value="Unassembled WGS sequence"/>
</dbReference>
<dbReference type="GO" id="GO:0008440">
    <property type="term" value="F:inositol-1,4,5-trisphosphate 3-kinase activity"/>
    <property type="evidence" value="ECO:0007669"/>
    <property type="project" value="TreeGrafter"/>
</dbReference>
<evidence type="ECO:0000256" key="4">
    <source>
        <dbReference type="ARBA" id="ARBA00022777"/>
    </source>
</evidence>
<evidence type="ECO:0000256" key="6">
    <source>
        <dbReference type="ARBA" id="ARBA00036164"/>
    </source>
</evidence>
<organism evidence="9 10">
    <name type="scientific">Gossypium barbadense</name>
    <name type="common">Sea Island cotton</name>
    <name type="synonym">Hibiscus barbadensis</name>
    <dbReference type="NCBI Taxonomy" id="3634"/>
    <lineage>
        <taxon>Eukaryota</taxon>
        <taxon>Viridiplantae</taxon>
        <taxon>Streptophyta</taxon>
        <taxon>Embryophyta</taxon>
        <taxon>Tracheophyta</taxon>
        <taxon>Spermatophyta</taxon>
        <taxon>Magnoliopsida</taxon>
        <taxon>eudicotyledons</taxon>
        <taxon>Gunneridae</taxon>
        <taxon>Pentapetalae</taxon>
        <taxon>rosids</taxon>
        <taxon>malvids</taxon>
        <taxon>Malvales</taxon>
        <taxon>Malvaceae</taxon>
        <taxon>Malvoideae</taxon>
        <taxon>Gossypium</taxon>
    </lineage>
</organism>
<dbReference type="SUPFAM" id="SSF56104">
    <property type="entry name" value="SAICAR synthase-like"/>
    <property type="match status" value="1"/>
</dbReference>
<dbReference type="EC" id="2.7.1.151" evidence="8"/>
<comment type="catalytic activity">
    <reaction evidence="6 8">
        <text>1D-myo-inositol 1,4,5-trisphosphate + 2 ATP = 1D-myo-inositol 1,3,4,5,6-pentakisphosphate + 2 ADP + 2 H(+)</text>
        <dbReference type="Rhea" id="RHEA:32359"/>
        <dbReference type="ChEBI" id="CHEBI:15378"/>
        <dbReference type="ChEBI" id="CHEBI:30616"/>
        <dbReference type="ChEBI" id="CHEBI:57733"/>
        <dbReference type="ChEBI" id="CHEBI:203600"/>
        <dbReference type="ChEBI" id="CHEBI:456216"/>
        <dbReference type="EC" id="2.7.1.151"/>
    </reaction>
</comment>
<keyword evidence="3 8" id="KW-0547">Nucleotide-binding</keyword>
<dbReference type="Pfam" id="PF03770">
    <property type="entry name" value="IPK"/>
    <property type="match status" value="1"/>
</dbReference>
<proteinExistence type="inferred from homology"/>
<dbReference type="Gene3D" id="3.30.470.160">
    <property type="entry name" value="Inositol polyphosphate kinase"/>
    <property type="match status" value="1"/>
</dbReference>
<dbReference type="InterPro" id="IPR038286">
    <property type="entry name" value="IPK_sf"/>
</dbReference>
<evidence type="ECO:0000256" key="7">
    <source>
        <dbReference type="ARBA" id="ARBA00036525"/>
    </source>
</evidence>
<dbReference type="EMBL" id="KZ663860">
    <property type="protein sequence ID" value="PPS09435.1"/>
    <property type="molecule type" value="Genomic_DNA"/>
</dbReference>
<keyword evidence="4 8" id="KW-0418">Kinase</keyword>
<comment type="catalytic activity">
    <reaction evidence="7 8">
        <text>1D-myo-inositol 1,3,4,6-tetrakisphosphate + ATP = 1D-myo-inositol 1,3,4,5,6-pentakisphosphate + ADP + H(+)</text>
        <dbReference type="Rhea" id="RHEA:12717"/>
        <dbReference type="ChEBI" id="CHEBI:15378"/>
        <dbReference type="ChEBI" id="CHEBI:30616"/>
        <dbReference type="ChEBI" id="CHEBI:57660"/>
        <dbReference type="ChEBI" id="CHEBI:57733"/>
        <dbReference type="ChEBI" id="CHEBI:456216"/>
        <dbReference type="EC" id="2.7.1.140"/>
    </reaction>
</comment>
<keyword evidence="2 8" id="KW-0808">Transferase</keyword>
<dbReference type="PANTHER" id="PTHR12400:SF51">
    <property type="entry name" value="INOSITOL POLYPHOSPHATE MULTIKINASE"/>
    <property type="match status" value="1"/>
</dbReference>
<dbReference type="PANTHER" id="PTHR12400">
    <property type="entry name" value="INOSITOL POLYPHOSPHATE KINASE"/>
    <property type="match status" value="1"/>
</dbReference>
<protein>
    <recommendedName>
        <fullName evidence="8">Inositol polyphosphate multikinase</fullName>
        <ecNumber evidence="8">2.7.1.140</ecNumber>
        <ecNumber evidence="8">2.7.1.151</ecNumber>
    </recommendedName>
</protein>
<sequence length="345" mass="38193">MSFIYAFYENNSLSLELVSKSSILEAPLGTGSIAHSSFYSMLKVPEHQVAGHLAIDGKLGPLVDDSGRFYKPLQGDGRGNKELAFYESFSSDTRVPEHIRKYFPVCYGSQLLEASNGSGLLHHLVLQDIVSSHSNPSIMDVKIGSRTWYPEASDNYIQKCLEKDRRTTTVSLGFRIAGLQLYEGKESGYWRPGRREIQSFTVYNVRSILRRFVSSNSSIGNESSDCSFAPSIYGGSAGILEQLLELKAWFEDQTIYHFHSCSLLILFDKESVSKGSTPVPVIKLIDFAHVVEGKGVIDHNFLGGLCSLIKFVSEVLSDSKESLIKDCVESEKPGICTDNGNCQQS</sequence>
<evidence type="ECO:0000256" key="8">
    <source>
        <dbReference type="RuleBase" id="RU363090"/>
    </source>
</evidence>
<accession>A0A2P5Y1H0</accession>
<comment type="function">
    <text evidence="8">Inositol phosphate kinase with a broad substrate specificity.</text>
</comment>